<evidence type="ECO:0000256" key="1">
    <source>
        <dbReference type="SAM" id="Phobius"/>
    </source>
</evidence>
<evidence type="ECO:0000313" key="2">
    <source>
        <dbReference type="EMBL" id="KAH3847945.1"/>
    </source>
</evidence>
<keyword evidence="1" id="KW-1133">Transmembrane helix</keyword>
<gene>
    <name evidence="2" type="ORF">DPMN_090281</name>
</gene>
<reference evidence="2" key="2">
    <citation type="submission" date="2020-11" db="EMBL/GenBank/DDBJ databases">
        <authorList>
            <person name="McCartney M.A."/>
            <person name="Auch B."/>
            <person name="Kono T."/>
            <person name="Mallez S."/>
            <person name="Becker A."/>
            <person name="Gohl D.M."/>
            <person name="Silverstein K.A.T."/>
            <person name="Koren S."/>
            <person name="Bechman K.B."/>
            <person name="Herman A."/>
            <person name="Abrahante J.E."/>
            <person name="Garbe J."/>
        </authorList>
    </citation>
    <scope>NUCLEOTIDE SEQUENCE</scope>
    <source>
        <strain evidence="2">Duluth1</strain>
        <tissue evidence="2">Whole animal</tissue>
    </source>
</reference>
<feature type="non-terminal residue" evidence="2">
    <location>
        <position position="1"/>
    </location>
</feature>
<comment type="caution">
    <text evidence="2">The sequence shown here is derived from an EMBL/GenBank/DDBJ whole genome shotgun (WGS) entry which is preliminary data.</text>
</comment>
<name>A0A9D4KXY8_DREPO</name>
<dbReference type="Proteomes" id="UP000828390">
    <property type="component" value="Unassembled WGS sequence"/>
</dbReference>
<sequence>MVNTIDNNRHITKVTSCLFSDMFQYVFIYTTFKNRYNAMAASVTMITPVLLLLLDDDDDDDDDDDYYYYNEEEEV</sequence>
<keyword evidence="3" id="KW-1185">Reference proteome</keyword>
<evidence type="ECO:0000313" key="3">
    <source>
        <dbReference type="Proteomes" id="UP000828390"/>
    </source>
</evidence>
<dbReference type="AlphaFoldDB" id="A0A9D4KXY8"/>
<protein>
    <submittedName>
        <fullName evidence="2">Uncharacterized protein</fullName>
    </submittedName>
</protein>
<dbReference type="EMBL" id="JAIWYP010000003">
    <property type="protein sequence ID" value="KAH3847945.1"/>
    <property type="molecule type" value="Genomic_DNA"/>
</dbReference>
<proteinExistence type="predicted"/>
<accession>A0A9D4KXY8</accession>
<keyword evidence="1" id="KW-0472">Membrane</keyword>
<reference evidence="2" key="1">
    <citation type="journal article" date="2019" name="bioRxiv">
        <title>The Genome of the Zebra Mussel, Dreissena polymorpha: A Resource for Invasive Species Research.</title>
        <authorList>
            <person name="McCartney M.A."/>
            <person name="Auch B."/>
            <person name="Kono T."/>
            <person name="Mallez S."/>
            <person name="Zhang Y."/>
            <person name="Obille A."/>
            <person name="Becker A."/>
            <person name="Abrahante J.E."/>
            <person name="Garbe J."/>
            <person name="Badalamenti J.P."/>
            <person name="Herman A."/>
            <person name="Mangelson H."/>
            <person name="Liachko I."/>
            <person name="Sullivan S."/>
            <person name="Sone E.D."/>
            <person name="Koren S."/>
            <person name="Silverstein K.A.T."/>
            <person name="Beckman K.B."/>
            <person name="Gohl D.M."/>
        </authorList>
    </citation>
    <scope>NUCLEOTIDE SEQUENCE</scope>
    <source>
        <strain evidence="2">Duluth1</strain>
        <tissue evidence="2">Whole animal</tissue>
    </source>
</reference>
<organism evidence="2 3">
    <name type="scientific">Dreissena polymorpha</name>
    <name type="common">Zebra mussel</name>
    <name type="synonym">Mytilus polymorpha</name>
    <dbReference type="NCBI Taxonomy" id="45954"/>
    <lineage>
        <taxon>Eukaryota</taxon>
        <taxon>Metazoa</taxon>
        <taxon>Spiralia</taxon>
        <taxon>Lophotrochozoa</taxon>
        <taxon>Mollusca</taxon>
        <taxon>Bivalvia</taxon>
        <taxon>Autobranchia</taxon>
        <taxon>Heteroconchia</taxon>
        <taxon>Euheterodonta</taxon>
        <taxon>Imparidentia</taxon>
        <taxon>Neoheterodontei</taxon>
        <taxon>Myida</taxon>
        <taxon>Dreissenoidea</taxon>
        <taxon>Dreissenidae</taxon>
        <taxon>Dreissena</taxon>
    </lineage>
</organism>
<keyword evidence="1" id="KW-0812">Transmembrane</keyword>
<feature type="transmembrane region" description="Helical" evidence="1">
    <location>
        <begin position="36"/>
        <end position="54"/>
    </location>
</feature>